<gene>
    <name evidence="4" type="ORF">DIS24_g2276</name>
</gene>
<dbReference type="InterPro" id="IPR045312">
    <property type="entry name" value="PCBER-like"/>
</dbReference>
<protein>
    <recommendedName>
        <fullName evidence="3">NmrA-like domain-containing protein</fullName>
    </recommendedName>
</protein>
<evidence type="ECO:0000313" key="4">
    <source>
        <dbReference type="EMBL" id="KAK0661925.1"/>
    </source>
</evidence>
<dbReference type="CDD" id="cd05259">
    <property type="entry name" value="PCBER_SDR_a"/>
    <property type="match status" value="1"/>
</dbReference>
<sequence length="301" mass="31963">MASPIKNVVLIGAGGNLGPSVLKQFLASSLNVTVLSRPESKSTFPAGVKVVKSDYTSDSLKSAFTNQDAVVSLVGTPAFDAQQTIIDAAIAAGVKRFIPSEFGSDTSSAEVVSLVPFLGGKRKVVEYLQSKESGIEWSGFITGPFFDWGLKVGFLGFDLAGKKATLWDGGEARFAVSNLDFIGKGLVALLSNGTAFEKSKNKYVYIAGHVVSQKEVLASLEKATGAKWDVAGDVSVAERVKATNEKLAKGDFSTATDLILAATFGKEKQLGQFPEYWNDVLGLPKVDLDQSVKEVVEGKRP</sequence>
<evidence type="ECO:0000313" key="5">
    <source>
        <dbReference type="Proteomes" id="UP001175001"/>
    </source>
</evidence>
<dbReference type="EMBL" id="JAUJDW010000007">
    <property type="protein sequence ID" value="KAK0661925.1"/>
    <property type="molecule type" value="Genomic_DNA"/>
</dbReference>
<dbReference type="Proteomes" id="UP001175001">
    <property type="component" value="Unassembled WGS sequence"/>
</dbReference>
<evidence type="ECO:0000256" key="2">
    <source>
        <dbReference type="ARBA" id="ARBA00023002"/>
    </source>
</evidence>
<dbReference type="Pfam" id="PF05368">
    <property type="entry name" value="NmrA"/>
    <property type="match status" value="1"/>
</dbReference>
<feature type="domain" description="NmrA-like" evidence="3">
    <location>
        <begin position="6"/>
        <end position="227"/>
    </location>
</feature>
<accession>A0AA40D3P5</accession>
<dbReference type="AlphaFoldDB" id="A0AA40D3P5"/>
<dbReference type="SUPFAM" id="SSF51735">
    <property type="entry name" value="NAD(P)-binding Rossmann-fold domains"/>
    <property type="match status" value="1"/>
</dbReference>
<dbReference type="PANTHER" id="PTHR47706">
    <property type="entry name" value="NMRA-LIKE FAMILY PROTEIN"/>
    <property type="match status" value="1"/>
</dbReference>
<reference evidence="4" key="1">
    <citation type="submission" date="2023-06" db="EMBL/GenBank/DDBJ databases">
        <title>Multi-omics analyses reveal the molecular pathogenesis toolkit of Lasiodiplodia hormozganensis, a cross-kingdom pathogen.</title>
        <authorList>
            <person name="Felix C."/>
            <person name="Meneses R."/>
            <person name="Goncalves M.F.M."/>
            <person name="Tilleman L."/>
            <person name="Duarte A.S."/>
            <person name="Jorrin-Novo J.V."/>
            <person name="Van De Peer Y."/>
            <person name="Deforce D."/>
            <person name="Van Nieuwerburgh F."/>
            <person name="Esteves A.C."/>
            <person name="Alves A."/>
        </authorList>
    </citation>
    <scope>NUCLEOTIDE SEQUENCE</scope>
    <source>
        <strain evidence="4">CBS 339.90</strain>
    </source>
</reference>
<dbReference type="Gene3D" id="3.40.50.720">
    <property type="entry name" value="NAD(P)-binding Rossmann-like Domain"/>
    <property type="match status" value="1"/>
</dbReference>
<evidence type="ECO:0000256" key="1">
    <source>
        <dbReference type="ARBA" id="ARBA00022857"/>
    </source>
</evidence>
<keyword evidence="2" id="KW-0560">Oxidoreductase</keyword>
<organism evidence="4 5">
    <name type="scientific">Lasiodiplodia hormozganensis</name>
    <dbReference type="NCBI Taxonomy" id="869390"/>
    <lineage>
        <taxon>Eukaryota</taxon>
        <taxon>Fungi</taxon>
        <taxon>Dikarya</taxon>
        <taxon>Ascomycota</taxon>
        <taxon>Pezizomycotina</taxon>
        <taxon>Dothideomycetes</taxon>
        <taxon>Dothideomycetes incertae sedis</taxon>
        <taxon>Botryosphaeriales</taxon>
        <taxon>Botryosphaeriaceae</taxon>
        <taxon>Lasiodiplodia</taxon>
    </lineage>
</organism>
<dbReference type="PANTHER" id="PTHR47706:SF10">
    <property type="entry name" value="NMRA-LIKE DOMAIN-CONTAINING PROTEIN"/>
    <property type="match status" value="1"/>
</dbReference>
<dbReference type="InterPro" id="IPR051609">
    <property type="entry name" value="NmrA/Isoflavone_reductase-like"/>
</dbReference>
<name>A0AA40D3P5_9PEZI</name>
<keyword evidence="1" id="KW-0521">NADP</keyword>
<dbReference type="InterPro" id="IPR036291">
    <property type="entry name" value="NAD(P)-bd_dom_sf"/>
</dbReference>
<dbReference type="InterPro" id="IPR008030">
    <property type="entry name" value="NmrA-like"/>
</dbReference>
<evidence type="ECO:0000259" key="3">
    <source>
        <dbReference type="Pfam" id="PF05368"/>
    </source>
</evidence>
<comment type="caution">
    <text evidence="4">The sequence shown here is derived from an EMBL/GenBank/DDBJ whole genome shotgun (WGS) entry which is preliminary data.</text>
</comment>
<proteinExistence type="predicted"/>
<keyword evidence="5" id="KW-1185">Reference proteome</keyword>
<dbReference type="GO" id="GO:0016491">
    <property type="term" value="F:oxidoreductase activity"/>
    <property type="evidence" value="ECO:0007669"/>
    <property type="project" value="UniProtKB-KW"/>
</dbReference>